<keyword evidence="3" id="KW-1015">Disulfide bond</keyword>
<keyword evidence="7" id="KW-1185">Reference proteome</keyword>
<dbReference type="InterPro" id="IPR000397">
    <property type="entry name" value="Heat_shock_Hsp33"/>
</dbReference>
<dbReference type="PANTHER" id="PTHR30111:SF1">
    <property type="entry name" value="33 KDA CHAPERONIN"/>
    <property type="match status" value="1"/>
</dbReference>
<keyword evidence="1" id="KW-0963">Cytoplasm</keyword>
<dbReference type="SUPFAM" id="SSF64397">
    <property type="entry name" value="Hsp33 domain"/>
    <property type="match status" value="1"/>
</dbReference>
<dbReference type="SUPFAM" id="SSF118352">
    <property type="entry name" value="HSP33 redox switch-like"/>
    <property type="match status" value="1"/>
</dbReference>
<sequence length="280" mass="31591">MQSTITKFLSDDKQVRIFVLDNTAMMQQLMQRQPLKAGYAEAFASCFSISSVLCGTLKERQRLSIRLKTSTPFEYFHCDIESNGDVRGYASDAITASNRTLDNLAGFIGDKGLIRMTKDIGMGSLFTSTVDMPYRNIVDDFSHFFSQSEQLDTTFRTFYSGQGTSVLYSRVAFIQALPFTPVGVMKQWVKELDNNEELFRTTGTDFVQTIKLAINKASLVEEQTIRLFCHCSKETLMPLLYALGTTELENIFSEKNTVEIACNLCGQKYAYSPQDIISQN</sequence>
<dbReference type="GO" id="GO:0044183">
    <property type="term" value="F:protein folding chaperone"/>
    <property type="evidence" value="ECO:0007669"/>
    <property type="project" value="TreeGrafter"/>
</dbReference>
<dbReference type="OrthoDB" id="9776534at2"/>
<evidence type="ECO:0000256" key="1">
    <source>
        <dbReference type="ARBA" id="ARBA00022490"/>
    </source>
</evidence>
<dbReference type="PANTHER" id="PTHR30111">
    <property type="entry name" value="33 KDA CHAPERONIN"/>
    <property type="match status" value="1"/>
</dbReference>
<keyword evidence="4" id="KW-0143">Chaperone</keyword>
<dbReference type="Proteomes" id="UP000282311">
    <property type="component" value="Unassembled WGS sequence"/>
</dbReference>
<proteinExistence type="predicted"/>
<dbReference type="Gene3D" id="3.90.1280.10">
    <property type="entry name" value="HSP33 redox switch-like"/>
    <property type="match status" value="1"/>
</dbReference>
<keyword evidence="2" id="KW-0862">Zinc</keyword>
<accession>A0A3B0CIG7</accession>
<gene>
    <name evidence="6" type="ORF">D7M11_10740</name>
</gene>
<evidence type="ECO:0000313" key="6">
    <source>
        <dbReference type="EMBL" id="RKN84992.1"/>
    </source>
</evidence>
<evidence type="ECO:0000256" key="5">
    <source>
        <dbReference type="ARBA" id="ARBA00023284"/>
    </source>
</evidence>
<keyword evidence="5" id="KW-0676">Redox-active center</keyword>
<evidence type="ECO:0000256" key="3">
    <source>
        <dbReference type="ARBA" id="ARBA00023157"/>
    </source>
</evidence>
<dbReference type="InterPro" id="IPR016154">
    <property type="entry name" value="Heat_shock_Hsp33_C"/>
</dbReference>
<dbReference type="GO" id="GO:0005737">
    <property type="term" value="C:cytoplasm"/>
    <property type="evidence" value="ECO:0007669"/>
    <property type="project" value="InterPro"/>
</dbReference>
<name>A0A3B0CIG7_9BACL</name>
<dbReference type="RefSeq" id="WP_120747197.1">
    <property type="nucleotide sequence ID" value="NZ_RBAH01000006.1"/>
</dbReference>
<comment type="caution">
    <text evidence="6">The sequence shown here is derived from an EMBL/GenBank/DDBJ whole genome shotgun (WGS) entry which is preliminary data.</text>
</comment>
<evidence type="ECO:0000313" key="7">
    <source>
        <dbReference type="Proteomes" id="UP000282311"/>
    </source>
</evidence>
<organism evidence="6 7">
    <name type="scientific">Paenibacillus ginsengarvi</name>
    <dbReference type="NCBI Taxonomy" id="400777"/>
    <lineage>
        <taxon>Bacteria</taxon>
        <taxon>Bacillati</taxon>
        <taxon>Bacillota</taxon>
        <taxon>Bacilli</taxon>
        <taxon>Bacillales</taxon>
        <taxon>Paenibacillaceae</taxon>
        <taxon>Paenibacillus</taxon>
    </lineage>
</organism>
<dbReference type="EMBL" id="RBAH01000006">
    <property type="protein sequence ID" value="RKN84992.1"/>
    <property type="molecule type" value="Genomic_DNA"/>
</dbReference>
<dbReference type="AlphaFoldDB" id="A0A3B0CIG7"/>
<evidence type="ECO:0000256" key="2">
    <source>
        <dbReference type="ARBA" id="ARBA00022833"/>
    </source>
</evidence>
<dbReference type="Pfam" id="PF01430">
    <property type="entry name" value="HSP33"/>
    <property type="match status" value="1"/>
</dbReference>
<dbReference type="GO" id="GO:0051082">
    <property type="term" value="F:unfolded protein binding"/>
    <property type="evidence" value="ECO:0007669"/>
    <property type="project" value="InterPro"/>
</dbReference>
<protein>
    <submittedName>
        <fullName evidence="6">Hsp33 family molecular chaperone HslO</fullName>
    </submittedName>
</protein>
<dbReference type="GO" id="GO:0042026">
    <property type="term" value="P:protein refolding"/>
    <property type="evidence" value="ECO:0007669"/>
    <property type="project" value="TreeGrafter"/>
</dbReference>
<dbReference type="Gene3D" id="3.55.30.10">
    <property type="entry name" value="Hsp33 domain"/>
    <property type="match status" value="1"/>
</dbReference>
<evidence type="ECO:0000256" key="4">
    <source>
        <dbReference type="ARBA" id="ARBA00023186"/>
    </source>
</evidence>
<reference evidence="6 7" key="1">
    <citation type="journal article" date="2007" name="Int. J. Syst. Evol. Microbiol.">
        <title>Paenibacillus ginsengarvi sp. nov., isolated from soil from ginseng cultivation.</title>
        <authorList>
            <person name="Yoon M.H."/>
            <person name="Ten L.N."/>
            <person name="Im W.T."/>
        </authorList>
    </citation>
    <scope>NUCLEOTIDE SEQUENCE [LARGE SCALE GENOMIC DNA]</scope>
    <source>
        <strain evidence="6 7">KCTC 13059</strain>
    </source>
</reference>
<dbReference type="InterPro" id="IPR016153">
    <property type="entry name" value="Heat_shock_Hsp33_N"/>
</dbReference>